<comment type="caution">
    <text evidence="3">The sequence shown here is derived from an EMBL/GenBank/DDBJ whole genome shotgun (WGS) entry which is preliminary data.</text>
</comment>
<proteinExistence type="predicted"/>
<name>A0A2H0KSX6_9BACT</name>
<feature type="transmembrane region" description="Helical" evidence="2">
    <location>
        <begin position="62"/>
        <end position="83"/>
    </location>
</feature>
<evidence type="ECO:0008006" key="5">
    <source>
        <dbReference type="Google" id="ProtNLM"/>
    </source>
</evidence>
<dbReference type="AlphaFoldDB" id="A0A2H0KSX6"/>
<protein>
    <recommendedName>
        <fullName evidence="5">DUF11 domain-containing protein</fullName>
    </recommendedName>
</protein>
<evidence type="ECO:0000313" key="3">
    <source>
        <dbReference type="EMBL" id="PIQ75197.1"/>
    </source>
</evidence>
<dbReference type="EMBL" id="PCVO01000037">
    <property type="protein sequence ID" value="PIQ75197.1"/>
    <property type="molecule type" value="Genomic_DNA"/>
</dbReference>
<evidence type="ECO:0000313" key="4">
    <source>
        <dbReference type="Proteomes" id="UP000229317"/>
    </source>
</evidence>
<keyword evidence="2" id="KW-0472">Membrane</keyword>
<keyword evidence="2" id="KW-1133">Transmembrane helix</keyword>
<evidence type="ECO:0000256" key="2">
    <source>
        <dbReference type="SAM" id="Phobius"/>
    </source>
</evidence>
<dbReference type="Proteomes" id="UP000229317">
    <property type="component" value="Unassembled WGS sequence"/>
</dbReference>
<keyword evidence="2" id="KW-0812">Transmembrane</keyword>
<feature type="compositionally biased region" description="Basic and acidic residues" evidence="1">
    <location>
        <begin position="12"/>
        <end position="22"/>
    </location>
</feature>
<reference evidence="3 4" key="1">
    <citation type="submission" date="2017-09" db="EMBL/GenBank/DDBJ databases">
        <title>Depth-based differentiation of microbial function through sediment-hosted aquifers and enrichment of novel symbionts in the deep terrestrial subsurface.</title>
        <authorList>
            <person name="Probst A.J."/>
            <person name="Ladd B."/>
            <person name="Jarett J.K."/>
            <person name="Geller-Mcgrath D.E."/>
            <person name="Sieber C.M."/>
            <person name="Emerson J.B."/>
            <person name="Anantharaman K."/>
            <person name="Thomas B.C."/>
            <person name="Malmstrom R."/>
            <person name="Stieglmeier M."/>
            <person name="Klingl A."/>
            <person name="Woyke T."/>
            <person name="Ryan C.M."/>
            <person name="Banfield J.F."/>
        </authorList>
    </citation>
    <scope>NUCLEOTIDE SEQUENCE [LARGE SCALE GENOMIC DNA]</scope>
    <source>
        <strain evidence="3">CG11_big_fil_rev_8_21_14_0_20_40_15</strain>
    </source>
</reference>
<gene>
    <name evidence="3" type="ORF">COV84_02510</name>
</gene>
<organism evidence="3 4">
    <name type="scientific">Candidatus Portnoybacteria bacterium CG11_big_fil_rev_8_21_14_0_20_40_15</name>
    <dbReference type="NCBI Taxonomy" id="1974817"/>
    <lineage>
        <taxon>Bacteria</taxon>
        <taxon>Candidatus Portnoyibacteriota</taxon>
    </lineage>
</organism>
<dbReference type="Gene3D" id="2.60.40.1170">
    <property type="entry name" value="Mu homology domain, subdomain B"/>
    <property type="match status" value="1"/>
</dbReference>
<sequence>MPLEELQKKLYEQKGEAEKREGAPGQFEPGQRQDGQETDSSQWQKEALASREPFLTEKRKKLLRIIIIGLVGIVVVVGGFLFWRSRSFDTSKVLVTVFGVDRVASGEEVSYAVRYQNNTNVTLTDVKLTFIYPPDSLPIDKQNLTKIGDQDASVVSLADLQAGKEGKMEFRANISGLKDDQKKAVVKLSYHAGDTSSSFESSGEFLSVIFSVPLVLNFSLPERVVNGQQLDIVLKYLNTSDIGFLDLALNMEYPPGFNFISSQPSPSQGSNSWRLPEISPQEEGQIVISGVLTGAQEEVKAFRANIAKLQGDSSKIVSEGLGSTLISLSPLSVALTVNDSRDYLANVGEHLTYKLTYQNTVDIPIGPVIIIVKLDTKALDLSSVKADKGFFNSVDSSIIWNESVLPDLKMVQPGAKNEINFYVNVKDSMPVASFNDKNFVISVSSKIDSTTIPVSLRGTQISGTDFLNTKVNAKLTLSSKGYFKDLSVPNSGPIPPRVGQETTYTIYWDIVNAANDVDNVVVEGYLPPYVRWVGLFDPASANVKYDKNSGKITWTIGKLPANTGILYPVKRLVFKIGFTPSSSQVGQMIDLVSESTISGSDTFTGASLQGTARAIRSDLPDDSSIGYDGGKVIQ</sequence>
<feature type="region of interest" description="Disordered" evidence="1">
    <location>
        <begin position="12"/>
        <end position="43"/>
    </location>
</feature>
<evidence type="ECO:0000256" key="1">
    <source>
        <dbReference type="SAM" id="MobiDB-lite"/>
    </source>
</evidence>
<accession>A0A2H0KSX6</accession>